<proteinExistence type="predicted"/>
<keyword evidence="2" id="KW-0472">Membrane</keyword>
<evidence type="ECO:0000256" key="1">
    <source>
        <dbReference type="SAM" id="MobiDB-lite"/>
    </source>
</evidence>
<feature type="compositionally biased region" description="Basic and acidic residues" evidence="1">
    <location>
        <begin position="138"/>
        <end position="149"/>
    </location>
</feature>
<keyword evidence="2" id="KW-1133">Transmembrane helix</keyword>
<evidence type="ECO:0000256" key="2">
    <source>
        <dbReference type="SAM" id="Phobius"/>
    </source>
</evidence>
<keyword evidence="2" id="KW-0812">Transmembrane</keyword>
<feature type="compositionally biased region" description="Basic and acidic residues" evidence="1">
    <location>
        <begin position="205"/>
        <end position="218"/>
    </location>
</feature>
<evidence type="ECO:0000313" key="4">
    <source>
        <dbReference type="Proteomes" id="UP001370490"/>
    </source>
</evidence>
<gene>
    <name evidence="3" type="ORF">RJ641_031883</name>
</gene>
<name>A0AAN8VQJ7_9MAGN</name>
<dbReference type="AlphaFoldDB" id="A0AAN8VQJ7"/>
<dbReference type="EMBL" id="JBAMMX010000006">
    <property type="protein sequence ID" value="KAK6938375.1"/>
    <property type="molecule type" value="Genomic_DNA"/>
</dbReference>
<feature type="region of interest" description="Disordered" evidence="1">
    <location>
        <begin position="133"/>
        <end position="182"/>
    </location>
</feature>
<organism evidence="3 4">
    <name type="scientific">Dillenia turbinata</name>
    <dbReference type="NCBI Taxonomy" id="194707"/>
    <lineage>
        <taxon>Eukaryota</taxon>
        <taxon>Viridiplantae</taxon>
        <taxon>Streptophyta</taxon>
        <taxon>Embryophyta</taxon>
        <taxon>Tracheophyta</taxon>
        <taxon>Spermatophyta</taxon>
        <taxon>Magnoliopsida</taxon>
        <taxon>eudicotyledons</taxon>
        <taxon>Gunneridae</taxon>
        <taxon>Pentapetalae</taxon>
        <taxon>Dilleniales</taxon>
        <taxon>Dilleniaceae</taxon>
        <taxon>Dillenia</taxon>
    </lineage>
</organism>
<feature type="transmembrane region" description="Helical" evidence="2">
    <location>
        <begin position="54"/>
        <end position="75"/>
    </location>
</feature>
<dbReference type="Proteomes" id="UP001370490">
    <property type="component" value="Unassembled WGS sequence"/>
</dbReference>
<keyword evidence="4" id="KW-1185">Reference proteome</keyword>
<comment type="caution">
    <text evidence="3">The sequence shown here is derived from an EMBL/GenBank/DDBJ whole genome shotgun (WGS) entry which is preliminary data.</text>
</comment>
<feature type="compositionally biased region" description="Basic residues" evidence="1">
    <location>
        <begin position="153"/>
        <end position="165"/>
    </location>
</feature>
<feature type="compositionally biased region" description="Basic residues" evidence="1">
    <location>
        <begin position="173"/>
        <end position="182"/>
    </location>
</feature>
<dbReference type="PANTHER" id="PTHR35278:SF1">
    <property type="entry name" value="F8K7.16"/>
    <property type="match status" value="1"/>
</dbReference>
<feature type="transmembrane region" description="Helical" evidence="2">
    <location>
        <begin position="90"/>
        <end position="114"/>
    </location>
</feature>
<reference evidence="3 4" key="1">
    <citation type="submission" date="2023-12" db="EMBL/GenBank/DDBJ databases">
        <title>A high-quality genome assembly for Dillenia turbinata (Dilleniales).</title>
        <authorList>
            <person name="Chanderbali A."/>
        </authorList>
    </citation>
    <scope>NUCLEOTIDE SEQUENCE [LARGE SCALE GENOMIC DNA]</scope>
    <source>
        <strain evidence="3">LSX21</strain>
        <tissue evidence="3">Leaf</tissue>
    </source>
</reference>
<feature type="region of interest" description="Disordered" evidence="1">
    <location>
        <begin position="200"/>
        <end position="221"/>
    </location>
</feature>
<accession>A0AAN8VQJ7</accession>
<dbReference type="PANTHER" id="PTHR35278">
    <property type="entry name" value="TRANSMEMBRANE PROTEIN-RELATED"/>
    <property type="match status" value="1"/>
</dbReference>
<protein>
    <submittedName>
        <fullName evidence="3">Uncharacterized protein</fullName>
    </submittedName>
</protein>
<evidence type="ECO:0000313" key="3">
    <source>
        <dbReference type="EMBL" id="KAK6938375.1"/>
    </source>
</evidence>
<sequence>MGNVVSSFASGFGRVIGDLFGSPVDFLSGKSCSSVCGPTWDFICYIENFCIANLLRLALVFALSYIVLLFFYLLYKVGMCQCIGRGICKMIWACFSGCFLACEYCCYFLLYKCLRLERSRKQRRHRRNIQELDDSTEEEKKENDEERSSSYHVHNRPMKSRIRRSQSHDWKNSHLRRSLKPTSHRVQIGINRHSDHLYRRSHSTKHGDDHSTIHDGIRVRRSSRFAHKGARSYKYVKHKKRR</sequence>